<organism evidence="2 3">
    <name type="scientific">Caenorhabditis auriculariae</name>
    <dbReference type="NCBI Taxonomy" id="2777116"/>
    <lineage>
        <taxon>Eukaryota</taxon>
        <taxon>Metazoa</taxon>
        <taxon>Ecdysozoa</taxon>
        <taxon>Nematoda</taxon>
        <taxon>Chromadorea</taxon>
        <taxon>Rhabditida</taxon>
        <taxon>Rhabditina</taxon>
        <taxon>Rhabditomorpha</taxon>
        <taxon>Rhabditoidea</taxon>
        <taxon>Rhabditidae</taxon>
        <taxon>Peloderinae</taxon>
        <taxon>Caenorhabditis</taxon>
    </lineage>
</organism>
<protein>
    <submittedName>
        <fullName evidence="2">Uncharacterized protein</fullName>
    </submittedName>
</protein>
<proteinExistence type="predicted"/>
<name>A0A8S1GXC1_9PELO</name>
<gene>
    <name evidence="2" type="ORF">CAUJ_LOCUS3573</name>
</gene>
<accession>A0A8S1GXC1</accession>
<reference evidence="2" key="1">
    <citation type="submission" date="2020-10" db="EMBL/GenBank/DDBJ databases">
        <authorList>
            <person name="Kikuchi T."/>
        </authorList>
    </citation>
    <scope>NUCLEOTIDE SEQUENCE</scope>
    <source>
        <strain evidence="2">NKZ352</strain>
    </source>
</reference>
<keyword evidence="1" id="KW-0812">Transmembrane</keyword>
<keyword evidence="1" id="KW-1133">Transmembrane helix</keyword>
<dbReference type="AlphaFoldDB" id="A0A8S1GXC1"/>
<dbReference type="EMBL" id="CAJGYM010000007">
    <property type="protein sequence ID" value="CAD6187654.1"/>
    <property type="molecule type" value="Genomic_DNA"/>
</dbReference>
<keyword evidence="3" id="KW-1185">Reference proteome</keyword>
<evidence type="ECO:0000313" key="3">
    <source>
        <dbReference type="Proteomes" id="UP000835052"/>
    </source>
</evidence>
<evidence type="ECO:0000256" key="1">
    <source>
        <dbReference type="SAM" id="Phobius"/>
    </source>
</evidence>
<keyword evidence="1" id="KW-0472">Membrane</keyword>
<feature type="transmembrane region" description="Helical" evidence="1">
    <location>
        <begin position="96"/>
        <end position="123"/>
    </location>
</feature>
<feature type="transmembrane region" description="Helical" evidence="1">
    <location>
        <begin position="69"/>
        <end position="89"/>
    </location>
</feature>
<sequence>MTRHHIRPVTVTVNDDCRSWSCSRVVVTVDKPKCCGLNSKTLLYLLCAISLLFSLVALVLHIIFEKHWFFILLHGFNVVAILVTIFGLVKQSSWLLAIALSLSILMLIGCIAGAVYCILTIILEYPRSFHWRLKTYYITMTTFEIAVIIPQLAICFLTSEIFAYYRKPATVIER</sequence>
<evidence type="ECO:0000313" key="2">
    <source>
        <dbReference type="EMBL" id="CAD6187654.1"/>
    </source>
</evidence>
<comment type="caution">
    <text evidence="2">The sequence shown here is derived from an EMBL/GenBank/DDBJ whole genome shotgun (WGS) entry which is preliminary data.</text>
</comment>
<dbReference type="Proteomes" id="UP000835052">
    <property type="component" value="Unassembled WGS sequence"/>
</dbReference>
<feature type="transmembrane region" description="Helical" evidence="1">
    <location>
        <begin position="135"/>
        <end position="157"/>
    </location>
</feature>
<feature type="transmembrane region" description="Helical" evidence="1">
    <location>
        <begin position="41"/>
        <end position="63"/>
    </location>
</feature>